<gene>
    <name evidence="1" type="ORF">Q664_04210</name>
</gene>
<evidence type="ECO:0000313" key="1">
    <source>
        <dbReference type="EMBL" id="KFA94263.1"/>
    </source>
</evidence>
<dbReference type="RefSeq" id="WP_043389959.1">
    <property type="nucleotide sequence ID" value="NZ_JPMI01000022.1"/>
</dbReference>
<dbReference type="AlphaFoldDB" id="A0A084T0M8"/>
<comment type="caution">
    <text evidence="1">The sequence shown here is derived from an EMBL/GenBank/DDBJ whole genome shotgun (WGS) entry which is preliminary data.</text>
</comment>
<dbReference type="EMBL" id="JPMI01000022">
    <property type="protein sequence ID" value="KFA94263.1"/>
    <property type="molecule type" value="Genomic_DNA"/>
</dbReference>
<accession>A0A084T0M8</accession>
<reference evidence="1 2" key="1">
    <citation type="submission" date="2014-07" db="EMBL/GenBank/DDBJ databases">
        <title>Draft Genome Sequence of Gephyronic Acid Producer, Cystobacter violaceus Strain Cb vi76.</title>
        <authorList>
            <person name="Stevens D.C."/>
            <person name="Young J."/>
            <person name="Carmichael R."/>
            <person name="Tan J."/>
            <person name="Taylor R.E."/>
        </authorList>
    </citation>
    <scope>NUCLEOTIDE SEQUENCE [LARGE SCALE GENOMIC DNA]</scope>
    <source>
        <strain evidence="1 2">Cb vi76</strain>
    </source>
</reference>
<dbReference type="Proteomes" id="UP000028547">
    <property type="component" value="Unassembled WGS sequence"/>
</dbReference>
<name>A0A084T0M8_9BACT</name>
<protein>
    <submittedName>
        <fullName evidence="1">Uncharacterized protein</fullName>
    </submittedName>
</protein>
<organism evidence="1 2">
    <name type="scientific">Archangium violaceum Cb vi76</name>
    <dbReference type="NCBI Taxonomy" id="1406225"/>
    <lineage>
        <taxon>Bacteria</taxon>
        <taxon>Pseudomonadati</taxon>
        <taxon>Myxococcota</taxon>
        <taxon>Myxococcia</taxon>
        <taxon>Myxococcales</taxon>
        <taxon>Cystobacterineae</taxon>
        <taxon>Archangiaceae</taxon>
        <taxon>Archangium</taxon>
    </lineage>
</organism>
<evidence type="ECO:0000313" key="2">
    <source>
        <dbReference type="Proteomes" id="UP000028547"/>
    </source>
</evidence>
<proteinExistence type="predicted"/>
<sequence>MVIHLIHVTEQGIRKNVFCPIEVQVPEVNYLGVVTEQFAQWEAARAADIAAERTLKQQHLLSAELCQRFMAEMLDVMGDTVDGARVIKAL</sequence>